<evidence type="ECO:0000256" key="1">
    <source>
        <dbReference type="SAM" id="MobiDB-lite"/>
    </source>
</evidence>
<reference evidence="3" key="1">
    <citation type="submission" date="2023-03" db="EMBL/GenBank/DDBJ databases">
        <title>MT1 and MT2 Draft Genomes of Novel Species.</title>
        <authorList>
            <person name="Venkateswaran K."/>
        </authorList>
    </citation>
    <scope>NUCLEOTIDE SEQUENCE</scope>
    <source>
        <strain evidence="3">F6_8S_P_1A</strain>
    </source>
</reference>
<dbReference type="PANTHER" id="PTHR43190">
    <property type="entry name" value="N-ACETYL-D-GLUCOSAMINE KINASE"/>
    <property type="match status" value="1"/>
</dbReference>
<dbReference type="RefSeq" id="WP_301219145.1">
    <property type="nucleotide sequence ID" value="NZ_JAROCB010000003.1"/>
</dbReference>
<comment type="caution">
    <text evidence="3">The sequence shown here is derived from an EMBL/GenBank/DDBJ whole genome shotgun (WGS) entry which is preliminary data.</text>
</comment>
<dbReference type="EMBL" id="JAROCB010000003">
    <property type="protein sequence ID" value="MDN4597841.1"/>
    <property type="molecule type" value="Genomic_DNA"/>
</dbReference>
<dbReference type="Proteomes" id="UP001174210">
    <property type="component" value="Unassembled WGS sequence"/>
</dbReference>
<sequence length="321" mass="31760">MTAAKGPTLTTPTHESPETGLAVAIDGGNSKTEVVVLAEVPGGALEERGRAIGPGSGAGPQAVVAAVSTVLAEQKVDPARVVRVSAAIAGLDLPGDEVGHRDALAGLFRNARIDVAGDAVAVLDAGAGLGHALAIVSGAGLNAVARGPKGLATVPALGWVSGDWGGGDELGREAVRAAARAEDGRGPATRLLELVLAATSASDAVDLARRIRDGVVSPRQVGALATVVARAAADGDAVAADLIARAAREAGGIAGVVVRGAWGAAAIPPGTPAVLAGGMFADDRFRAIVSDALRADGFDPRPLAFRPVDGLVRALREESAS</sequence>
<keyword evidence="4" id="KW-1185">Reference proteome</keyword>
<protein>
    <recommendedName>
        <fullName evidence="2">ATPase BadF/BadG/BcrA/BcrD type domain-containing protein</fullName>
    </recommendedName>
</protein>
<proteinExistence type="predicted"/>
<dbReference type="InterPro" id="IPR002731">
    <property type="entry name" value="ATPase_BadF"/>
</dbReference>
<dbReference type="InterPro" id="IPR043129">
    <property type="entry name" value="ATPase_NBD"/>
</dbReference>
<gene>
    <name evidence="3" type="ORF">P5G59_11870</name>
</gene>
<dbReference type="PANTHER" id="PTHR43190:SF3">
    <property type="entry name" value="N-ACETYL-D-GLUCOSAMINE KINASE"/>
    <property type="match status" value="1"/>
</dbReference>
<accession>A0ABT8IZL9</accession>
<evidence type="ECO:0000259" key="2">
    <source>
        <dbReference type="Pfam" id="PF01869"/>
    </source>
</evidence>
<evidence type="ECO:0000313" key="4">
    <source>
        <dbReference type="Proteomes" id="UP001174210"/>
    </source>
</evidence>
<organism evidence="3 4">
    <name type="scientific">Leifsonia virtsii</name>
    <dbReference type="NCBI Taxonomy" id="3035915"/>
    <lineage>
        <taxon>Bacteria</taxon>
        <taxon>Bacillati</taxon>
        <taxon>Actinomycetota</taxon>
        <taxon>Actinomycetes</taxon>
        <taxon>Micrococcales</taxon>
        <taxon>Microbacteriaceae</taxon>
        <taxon>Leifsonia</taxon>
    </lineage>
</organism>
<evidence type="ECO:0000313" key="3">
    <source>
        <dbReference type="EMBL" id="MDN4597841.1"/>
    </source>
</evidence>
<name>A0ABT8IZL9_9MICO</name>
<dbReference type="InterPro" id="IPR052519">
    <property type="entry name" value="Euk-type_GlcNAc_Kinase"/>
</dbReference>
<dbReference type="SUPFAM" id="SSF53067">
    <property type="entry name" value="Actin-like ATPase domain"/>
    <property type="match status" value="2"/>
</dbReference>
<feature type="region of interest" description="Disordered" evidence="1">
    <location>
        <begin position="1"/>
        <end position="20"/>
    </location>
</feature>
<dbReference type="Pfam" id="PF01869">
    <property type="entry name" value="BcrAD_BadFG"/>
    <property type="match status" value="1"/>
</dbReference>
<feature type="domain" description="ATPase BadF/BadG/BcrA/BcrD type" evidence="2">
    <location>
        <begin position="25"/>
        <end position="288"/>
    </location>
</feature>
<dbReference type="Gene3D" id="3.30.420.40">
    <property type="match status" value="2"/>
</dbReference>